<gene>
    <name evidence="2" type="ORF">SAMN04488112_1256</name>
</gene>
<dbReference type="InterPro" id="IPR001584">
    <property type="entry name" value="Integrase_cat-core"/>
</dbReference>
<dbReference type="GO" id="GO:0015074">
    <property type="term" value="P:DNA integration"/>
    <property type="evidence" value="ECO:0007669"/>
    <property type="project" value="InterPro"/>
</dbReference>
<evidence type="ECO:0000313" key="2">
    <source>
        <dbReference type="EMBL" id="SDC97527.1"/>
    </source>
</evidence>
<dbReference type="Pfam" id="PF13333">
    <property type="entry name" value="rve_2"/>
    <property type="match status" value="1"/>
</dbReference>
<evidence type="ECO:0000313" key="3">
    <source>
        <dbReference type="Proteomes" id="UP000199387"/>
    </source>
</evidence>
<name>A0A1G6R0K7_9BACL</name>
<feature type="domain" description="Integrase catalytic" evidence="1">
    <location>
        <begin position="17"/>
        <end position="56"/>
    </location>
</feature>
<dbReference type="EMBL" id="FMZA01000025">
    <property type="protein sequence ID" value="SDC97527.1"/>
    <property type="molecule type" value="Genomic_DNA"/>
</dbReference>
<dbReference type="Proteomes" id="UP000199387">
    <property type="component" value="Unassembled WGS sequence"/>
</dbReference>
<dbReference type="AlphaFoldDB" id="A0A1G6R0K7"/>
<sequence>MELDYTPTYASWLNRIECHFSPLHKFVLEGSNYLSHDELIKAIQEYIRWWNKNKRHATILREQNKIKIA</sequence>
<evidence type="ECO:0000259" key="1">
    <source>
        <dbReference type="Pfam" id="PF13333"/>
    </source>
</evidence>
<accession>A0A1G6R0K7</accession>
<dbReference type="RefSeq" id="WP_091572887.1">
    <property type="nucleotide sequence ID" value="NZ_FMZA01000025.1"/>
</dbReference>
<keyword evidence="3" id="KW-1185">Reference proteome</keyword>
<organism evidence="2 3">
    <name type="scientific">Melghirimyces thermohalophilus</name>
    <dbReference type="NCBI Taxonomy" id="1236220"/>
    <lineage>
        <taxon>Bacteria</taxon>
        <taxon>Bacillati</taxon>
        <taxon>Bacillota</taxon>
        <taxon>Bacilli</taxon>
        <taxon>Bacillales</taxon>
        <taxon>Thermoactinomycetaceae</taxon>
        <taxon>Melghirimyces</taxon>
    </lineage>
</organism>
<reference evidence="2 3" key="1">
    <citation type="submission" date="2016-10" db="EMBL/GenBank/DDBJ databases">
        <authorList>
            <person name="de Groot N.N."/>
        </authorList>
    </citation>
    <scope>NUCLEOTIDE SEQUENCE [LARGE SCALE GENOMIC DNA]</scope>
    <source>
        <strain evidence="2 3">DSM 45514</strain>
    </source>
</reference>
<dbReference type="STRING" id="1236220.SAMN04488112_1256"/>
<protein>
    <submittedName>
        <fullName evidence="2">Integrase core domain-containing protein</fullName>
    </submittedName>
</protein>
<proteinExistence type="predicted"/>